<dbReference type="SUPFAM" id="SSF57667">
    <property type="entry name" value="beta-beta-alpha zinc fingers"/>
    <property type="match status" value="3"/>
</dbReference>
<evidence type="ECO:0000256" key="3">
    <source>
        <dbReference type="ARBA" id="ARBA00022771"/>
    </source>
</evidence>
<dbReference type="OrthoDB" id="4748970at2759"/>
<dbReference type="GO" id="GO:0006357">
    <property type="term" value="P:regulation of transcription by RNA polymerase II"/>
    <property type="evidence" value="ECO:0007669"/>
    <property type="project" value="TreeGrafter"/>
</dbReference>
<protein>
    <submittedName>
        <fullName evidence="11">Gastrula zinc finger protein xFG20-1</fullName>
    </submittedName>
</protein>
<dbReference type="SMART" id="SM00355">
    <property type="entry name" value="ZnF_C2H2"/>
    <property type="match status" value="10"/>
</dbReference>
<dbReference type="GO" id="GO:0005634">
    <property type="term" value="C:nucleus"/>
    <property type="evidence" value="ECO:0007669"/>
    <property type="project" value="UniProtKB-SubCell"/>
</dbReference>
<feature type="domain" description="C2H2-type" evidence="10">
    <location>
        <begin position="124"/>
        <end position="153"/>
    </location>
</feature>
<dbReference type="InterPro" id="IPR036236">
    <property type="entry name" value="Znf_C2H2_sf"/>
</dbReference>
<dbReference type="AlphaFoldDB" id="A0A0J7B595"/>
<feature type="region of interest" description="Disordered" evidence="9">
    <location>
        <begin position="51"/>
        <end position="81"/>
    </location>
</feature>
<dbReference type="InterPro" id="IPR051061">
    <property type="entry name" value="Zinc_finger_trans_reg"/>
</dbReference>
<organism evidence="11 12">
    <name type="scientific">Coccidioides immitis RMSCC 2394</name>
    <dbReference type="NCBI Taxonomy" id="404692"/>
    <lineage>
        <taxon>Eukaryota</taxon>
        <taxon>Fungi</taxon>
        <taxon>Dikarya</taxon>
        <taxon>Ascomycota</taxon>
        <taxon>Pezizomycotina</taxon>
        <taxon>Eurotiomycetes</taxon>
        <taxon>Eurotiomycetidae</taxon>
        <taxon>Onygenales</taxon>
        <taxon>Onygenaceae</taxon>
        <taxon>Coccidioides</taxon>
    </lineage>
</organism>
<dbReference type="Pfam" id="PF00096">
    <property type="entry name" value="zf-C2H2"/>
    <property type="match status" value="3"/>
</dbReference>
<keyword evidence="5" id="KW-0805">Transcription regulation</keyword>
<feature type="domain" description="C2H2-type" evidence="10">
    <location>
        <begin position="358"/>
        <end position="388"/>
    </location>
</feature>
<dbReference type="PROSITE" id="PS50157">
    <property type="entry name" value="ZINC_FINGER_C2H2_2"/>
    <property type="match status" value="6"/>
</dbReference>
<evidence type="ECO:0000256" key="7">
    <source>
        <dbReference type="ARBA" id="ARBA00023242"/>
    </source>
</evidence>
<dbReference type="InterPro" id="IPR013087">
    <property type="entry name" value="Znf_C2H2_type"/>
</dbReference>
<dbReference type="Gene3D" id="3.30.160.60">
    <property type="entry name" value="Classic Zinc Finger"/>
    <property type="match status" value="5"/>
</dbReference>
<evidence type="ECO:0000256" key="5">
    <source>
        <dbReference type="ARBA" id="ARBA00023015"/>
    </source>
</evidence>
<proteinExistence type="predicted"/>
<dbReference type="PANTHER" id="PTHR46179:SF13">
    <property type="entry name" value="C2H2-TYPE DOMAIN-CONTAINING PROTEIN"/>
    <property type="match status" value="1"/>
</dbReference>
<evidence type="ECO:0000256" key="8">
    <source>
        <dbReference type="PROSITE-ProRule" id="PRU00042"/>
    </source>
</evidence>
<reference evidence="12" key="1">
    <citation type="journal article" date="2010" name="Genome Res.">
        <title>Population genomic sequencing of Coccidioides fungi reveals recent hybridization and transposon control.</title>
        <authorList>
            <person name="Neafsey D.E."/>
            <person name="Barker B.M."/>
            <person name="Sharpton T.J."/>
            <person name="Stajich J.E."/>
            <person name="Park D.J."/>
            <person name="Whiston E."/>
            <person name="Hung C.-Y."/>
            <person name="McMahan C."/>
            <person name="White J."/>
            <person name="Sykes S."/>
            <person name="Heiman D."/>
            <person name="Young S."/>
            <person name="Zeng Q."/>
            <person name="Abouelleil A."/>
            <person name="Aftuck L."/>
            <person name="Bessette D."/>
            <person name="Brown A."/>
            <person name="FitzGerald M."/>
            <person name="Lui A."/>
            <person name="Macdonald J.P."/>
            <person name="Priest M."/>
            <person name="Orbach M.J."/>
            <person name="Galgiani J.N."/>
            <person name="Kirkland T.N."/>
            <person name="Cole G.T."/>
            <person name="Birren B.W."/>
            <person name="Henn M.R."/>
            <person name="Taylor J.W."/>
            <person name="Rounsley S.D."/>
        </authorList>
    </citation>
    <scope>NUCLEOTIDE SEQUENCE [LARGE SCALE GENOMIC DNA]</scope>
    <source>
        <strain evidence="12">RMSCC 2394</strain>
    </source>
</reference>
<feature type="domain" description="C2H2-type" evidence="10">
    <location>
        <begin position="185"/>
        <end position="214"/>
    </location>
</feature>
<feature type="domain" description="C2H2-type" evidence="10">
    <location>
        <begin position="247"/>
        <end position="283"/>
    </location>
</feature>
<evidence type="ECO:0000256" key="6">
    <source>
        <dbReference type="ARBA" id="ARBA00023163"/>
    </source>
</evidence>
<accession>A0A0J7B595</accession>
<dbReference type="EMBL" id="DS028095">
    <property type="protein sequence ID" value="KMP05047.1"/>
    <property type="molecule type" value="Genomic_DNA"/>
</dbReference>
<dbReference type="STRING" id="404692.A0A0J7B595"/>
<evidence type="ECO:0000256" key="9">
    <source>
        <dbReference type="SAM" id="MobiDB-lite"/>
    </source>
</evidence>
<feature type="domain" description="C2H2-type" evidence="10">
    <location>
        <begin position="215"/>
        <end position="246"/>
    </location>
</feature>
<keyword evidence="2" id="KW-0479">Metal-binding</keyword>
<dbReference type="PROSITE" id="PS00028">
    <property type="entry name" value="ZINC_FINGER_C2H2_1"/>
    <property type="match status" value="5"/>
</dbReference>
<evidence type="ECO:0000256" key="4">
    <source>
        <dbReference type="ARBA" id="ARBA00022833"/>
    </source>
</evidence>
<keyword evidence="7" id="KW-0539">Nucleus</keyword>
<dbReference type="GO" id="GO:0008270">
    <property type="term" value="F:zinc ion binding"/>
    <property type="evidence" value="ECO:0007669"/>
    <property type="project" value="UniProtKB-KW"/>
</dbReference>
<dbReference type="Pfam" id="PF09237">
    <property type="entry name" value="GAGA"/>
    <property type="match status" value="1"/>
</dbReference>
<keyword evidence="6" id="KW-0804">Transcription</keyword>
<dbReference type="PANTHER" id="PTHR46179">
    <property type="entry name" value="ZINC FINGER PROTEIN"/>
    <property type="match status" value="1"/>
</dbReference>
<feature type="region of interest" description="Disordered" evidence="9">
    <location>
        <begin position="560"/>
        <end position="581"/>
    </location>
</feature>
<keyword evidence="3 8" id="KW-0863">Zinc-finger</keyword>
<dbReference type="Proteomes" id="UP000054565">
    <property type="component" value="Unassembled WGS sequence"/>
</dbReference>
<name>A0A0J7B595_COCIT</name>
<feature type="domain" description="C2H2-type" evidence="10">
    <location>
        <begin position="154"/>
        <end position="184"/>
    </location>
</feature>
<evidence type="ECO:0000259" key="10">
    <source>
        <dbReference type="PROSITE" id="PS50157"/>
    </source>
</evidence>
<evidence type="ECO:0000313" key="12">
    <source>
        <dbReference type="Proteomes" id="UP000054565"/>
    </source>
</evidence>
<evidence type="ECO:0000256" key="2">
    <source>
        <dbReference type="ARBA" id="ARBA00022723"/>
    </source>
</evidence>
<feature type="region of interest" description="Disordered" evidence="9">
    <location>
        <begin position="96"/>
        <end position="116"/>
    </location>
</feature>
<keyword evidence="4" id="KW-0862">Zinc</keyword>
<comment type="subcellular location">
    <subcellularLocation>
        <location evidence="1">Nucleus</location>
    </subcellularLocation>
</comment>
<dbReference type="InterPro" id="IPR015318">
    <property type="entry name" value="Znf_GAGA-bd_fac"/>
</dbReference>
<evidence type="ECO:0000313" key="11">
    <source>
        <dbReference type="EMBL" id="KMP05047.1"/>
    </source>
</evidence>
<evidence type="ECO:0000256" key="1">
    <source>
        <dbReference type="ARBA" id="ARBA00004123"/>
    </source>
</evidence>
<sequence>MEAARQIDQSLGGIPAFLAAQINSRQNGSPRSSLATINQAHASSINSIMVQKRKATTDFRRQSKRLQASGPDDANYSDHASDSESVASYCLSDNSYGHRSQSKTPITPFSPTGSSKYPSDLKTHVCPYDNCDKAFNRPARLAEHIRSHTNERIFHCEYDGCNKSFLRASHLNHHVKSAHTMVRDYVCDKEGCGKTFVTGSRLRRHLAAHEGRDKYRCVEYPPCNETFRKHTTLQKHVMMVHLNQKPFPCPHIDPATGEKCQQGFDTAGHLRAHEGRIHGGARFTCTECSHSTGATNNGDSPARVEATFHTYALLQAHLRSAHPPTCPECSLTCSSSRELRRHLEIAHGNVSLDERRTHPCSYPGCGRSFTKKGNLNVHIKTVHEGEKRFICGETDLSTSKKVDGWMSQDGCGKRYGSKLALEEHVRTAHLGLKNAKAARREQLGLTSQAKDKTLTLSKLAMLTGEGYAEESGRHIPCLIEQCQHLFRRDYDLWVHMGSKHRLEENDIQILFMRRAMHGGDHSFDLDLDALQLGFPAPQESGAATSQACREQQNLMTGEDFLMPDANGHEENQSSPGMGCSGQKMMAGYDGDDGLEAIDPLLTLTTTGQ</sequence>
<gene>
    <name evidence="11" type="ORF">CIRG_04728</name>
</gene>